<comment type="caution">
    <text evidence="5">The sequence shown here is derived from an EMBL/GenBank/DDBJ whole genome shotgun (WGS) entry which is preliminary data.</text>
</comment>
<dbReference type="Proteomes" id="UP001597102">
    <property type="component" value="Unassembled WGS sequence"/>
</dbReference>
<dbReference type="PRINTS" id="PR01210">
    <property type="entry name" value="GGTRANSPTASE"/>
</dbReference>
<dbReference type="PANTHER" id="PTHR43199">
    <property type="entry name" value="GLUTATHIONE HYDROLASE"/>
    <property type="match status" value="1"/>
</dbReference>
<dbReference type="EMBL" id="JBHTJO010000001">
    <property type="protein sequence ID" value="MFD0985522.1"/>
    <property type="molecule type" value="Genomic_DNA"/>
</dbReference>
<dbReference type="InterPro" id="IPR043137">
    <property type="entry name" value="GGT_ssub_C"/>
</dbReference>
<evidence type="ECO:0000256" key="3">
    <source>
        <dbReference type="ARBA" id="ARBA00022801"/>
    </source>
</evidence>
<evidence type="ECO:0000313" key="6">
    <source>
        <dbReference type="Proteomes" id="UP001597102"/>
    </source>
</evidence>
<comment type="similarity">
    <text evidence="1">Belongs to the gamma-glutamyltransferase family.</text>
</comment>
<protein>
    <submittedName>
        <fullName evidence="5">Gamma-glutamyltransferase family protein</fullName>
    </submittedName>
</protein>
<dbReference type="PANTHER" id="PTHR43199:SF1">
    <property type="entry name" value="GLUTATHIONE HYDROLASE PROENZYME"/>
    <property type="match status" value="1"/>
</dbReference>
<reference evidence="6" key="1">
    <citation type="journal article" date="2019" name="Int. J. Syst. Evol. Microbiol.">
        <title>The Global Catalogue of Microorganisms (GCM) 10K type strain sequencing project: providing services to taxonomists for standard genome sequencing and annotation.</title>
        <authorList>
            <consortium name="The Broad Institute Genomics Platform"/>
            <consortium name="The Broad Institute Genome Sequencing Center for Infectious Disease"/>
            <person name="Wu L."/>
            <person name="Ma J."/>
        </authorList>
    </citation>
    <scope>NUCLEOTIDE SEQUENCE [LARGE SCALE GENOMIC DNA]</scope>
    <source>
        <strain evidence="6">CCUG 61697</strain>
    </source>
</reference>
<keyword evidence="4" id="KW-0865">Zymogen</keyword>
<evidence type="ECO:0000256" key="2">
    <source>
        <dbReference type="ARBA" id="ARBA00022679"/>
    </source>
</evidence>
<dbReference type="InterPro" id="IPR029055">
    <property type="entry name" value="Ntn_hydrolases_N"/>
</dbReference>
<dbReference type="SUPFAM" id="SSF56235">
    <property type="entry name" value="N-terminal nucleophile aminohydrolases (Ntn hydrolases)"/>
    <property type="match status" value="1"/>
</dbReference>
<gene>
    <name evidence="5" type="ORF">ACFQ2F_00220</name>
</gene>
<dbReference type="Pfam" id="PF01019">
    <property type="entry name" value="G_glu_transpept"/>
    <property type="match status" value="1"/>
</dbReference>
<sequence>MRRGVVAAGHRLTAQAAAEILAEGGNAFDAALAGIAMASVAEPVLSSLGGGGFLMARRANGETALYDFFVETPLRRRPASEAPIEAIVADFGPATQEFHIGLGTTATPGQVPGMFAIHKELGTLPVARLFAPAIAAAREGMRLSRFQAYLFGVIAPILTASTSARATFAPDGKLLGEGDVLKNVGLAETLERLAEEGESLFIDGEIGQAICAQAHAEGGHLTEADLTGYRVAKRDPLSWHYSGAELFLNPPPAASGPLIAYGLGVLEALEDGPPDTLHLYRALAATNDARRRHGEGLADRLREAALADEFAQLATHPPAYRGTTHISIIDGEGNAAAVSLSNGEGNGHMVGDHGFMLNNMLGEEDLSPDGIGQWREGVRLSSMMAPTIVCEADGTVTALGTGGSNRIRTAILQVALNLVEHGMDLEQAVCAPRMHVEKSGVLSYEPGLDMGAALDEAAESHAWPERNLFFGGVHAARRHPDGLLEGAGDPRRGGDSVIV</sequence>
<dbReference type="Gene3D" id="3.60.20.40">
    <property type="match status" value="1"/>
</dbReference>
<evidence type="ECO:0000256" key="4">
    <source>
        <dbReference type="ARBA" id="ARBA00023145"/>
    </source>
</evidence>
<accession>A0ABW3J517</accession>
<evidence type="ECO:0000313" key="5">
    <source>
        <dbReference type="EMBL" id="MFD0985522.1"/>
    </source>
</evidence>
<keyword evidence="6" id="KW-1185">Reference proteome</keyword>
<name>A0ABW3J517_9HYPH</name>
<organism evidence="5 6">
    <name type="scientific">Methyloligella solikamskensis</name>
    <dbReference type="NCBI Taxonomy" id="1177756"/>
    <lineage>
        <taxon>Bacteria</taxon>
        <taxon>Pseudomonadati</taxon>
        <taxon>Pseudomonadota</taxon>
        <taxon>Alphaproteobacteria</taxon>
        <taxon>Hyphomicrobiales</taxon>
        <taxon>Hyphomicrobiaceae</taxon>
        <taxon>Methyloligella</taxon>
    </lineage>
</organism>
<evidence type="ECO:0000256" key="1">
    <source>
        <dbReference type="ARBA" id="ARBA00009381"/>
    </source>
</evidence>
<dbReference type="InterPro" id="IPR051792">
    <property type="entry name" value="GGT_bact"/>
</dbReference>
<dbReference type="RefSeq" id="WP_379083964.1">
    <property type="nucleotide sequence ID" value="NZ_JBHTJO010000001.1"/>
</dbReference>
<proteinExistence type="inferred from homology"/>
<keyword evidence="2" id="KW-0808">Transferase</keyword>
<keyword evidence="3" id="KW-0378">Hydrolase</keyword>